<reference evidence="2" key="1">
    <citation type="submission" date="2023-07" db="EMBL/GenBank/DDBJ databases">
        <authorList>
            <person name="Yue Y."/>
        </authorList>
    </citation>
    <scope>NUCLEOTIDE SEQUENCE [LARGE SCALE GENOMIC DNA]</scope>
    <source>
        <strain evidence="2">D23</strain>
    </source>
</reference>
<dbReference type="Gene3D" id="3.30.56.110">
    <property type="entry name" value="Protein of unknown function DUF2237"/>
    <property type="match status" value="1"/>
</dbReference>
<evidence type="ECO:0000313" key="2">
    <source>
        <dbReference type="Proteomes" id="UP001198901"/>
    </source>
</evidence>
<dbReference type="PANTHER" id="PTHR37466">
    <property type="entry name" value="SLR1628 PROTEIN"/>
    <property type="match status" value="1"/>
</dbReference>
<proteinExistence type="predicted"/>
<name>A0ABS7XRW1_9FLAO</name>
<dbReference type="Pfam" id="PF09996">
    <property type="entry name" value="DUF2237"/>
    <property type="match status" value="1"/>
</dbReference>
<sequence>MDSLNVYGKPLISCCTDPMTGYFRDGYCRTMIQDTGTHVVCAIMTYEFLRFTRSCGNDLTTPIPQWQFPGLKPGDKWCLCISRWLEAEKAAVAPKIDLSATHQKALEFTSLELLEKYAI</sequence>
<gene>
    <name evidence="1" type="ORF">LBU54_09160</name>
</gene>
<comment type="caution">
    <text evidence="1">The sequence shown here is derived from an EMBL/GenBank/DDBJ whole genome shotgun (WGS) entry which is preliminary data.</text>
</comment>
<dbReference type="EMBL" id="JAIUJR010000005">
    <property type="protein sequence ID" value="MCA0132751.1"/>
    <property type="molecule type" value="Genomic_DNA"/>
</dbReference>
<organism evidence="1 2">
    <name type="scientific">Winogradskyella alexanderae</name>
    <dbReference type="NCBI Taxonomy" id="2877123"/>
    <lineage>
        <taxon>Bacteria</taxon>
        <taxon>Pseudomonadati</taxon>
        <taxon>Bacteroidota</taxon>
        <taxon>Flavobacteriia</taxon>
        <taxon>Flavobacteriales</taxon>
        <taxon>Flavobacteriaceae</taxon>
        <taxon>Winogradskyella</taxon>
    </lineage>
</organism>
<protein>
    <submittedName>
        <fullName evidence="1">DUF2237 domain-containing protein</fullName>
    </submittedName>
</protein>
<dbReference type="PANTHER" id="PTHR37466:SF1">
    <property type="entry name" value="SLR1628 PROTEIN"/>
    <property type="match status" value="1"/>
</dbReference>
<keyword evidence="2" id="KW-1185">Reference proteome</keyword>
<accession>A0ABS7XRW1</accession>
<evidence type="ECO:0000313" key="1">
    <source>
        <dbReference type="EMBL" id="MCA0132751.1"/>
    </source>
</evidence>
<dbReference type="InterPro" id="IPR018714">
    <property type="entry name" value="DUF2237"/>
</dbReference>
<dbReference type="Proteomes" id="UP001198901">
    <property type="component" value="Unassembled WGS sequence"/>
</dbReference>
<dbReference type="RefSeq" id="WP_224528569.1">
    <property type="nucleotide sequence ID" value="NZ_JAIUJR010000005.1"/>
</dbReference>